<dbReference type="GO" id="GO:0005829">
    <property type="term" value="C:cytosol"/>
    <property type="evidence" value="ECO:0007669"/>
    <property type="project" value="TreeGrafter"/>
</dbReference>
<dbReference type="PANTHER" id="PTHR10996">
    <property type="entry name" value="2-HYDROXYACID DEHYDROGENASE-RELATED"/>
    <property type="match status" value="1"/>
</dbReference>
<comment type="catalytic activity">
    <reaction evidence="3">
        <text>(R)-glycerate + NADP(+) = 3-hydroxypyruvate + NADPH + H(+)</text>
        <dbReference type="Rhea" id="RHEA:18657"/>
        <dbReference type="ChEBI" id="CHEBI:15378"/>
        <dbReference type="ChEBI" id="CHEBI:16659"/>
        <dbReference type="ChEBI" id="CHEBI:17180"/>
        <dbReference type="ChEBI" id="CHEBI:57783"/>
        <dbReference type="ChEBI" id="CHEBI:58349"/>
        <dbReference type="EC" id="1.1.1.81"/>
    </reaction>
</comment>
<evidence type="ECO:0000256" key="4">
    <source>
        <dbReference type="ARBA" id="ARBA00052769"/>
    </source>
</evidence>
<dbReference type="PANTHER" id="PTHR10996:SF283">
    <property type="entry name" value="GLYOXYLATE_HYDROXYPYRUVATE REDUCTASE B"/>
    <property type="match status" value="1"/>
</dbReference>
<dbReference type="InterPro" id="IPR006139">
    <property type="entry name" value="D-isomer_2_OHA_DH_cat_dom"/>
</dbReference>
<dbReference type="InterPro" id="IPR029753">
    <property type="entry name" value="D-isomer_DH_CS"/>
</dbReference>
<accession>A0A832DPF0</accession>
<keyword evidence="1 9" id="KW-0560">Oxidoreductase</keyword>
<comment type="caution">
    <text evidence="12">The sequence shown here is derived from an EMBL/GenBank/DDBJ whole genome shotgun (WGS) entry which is preliminary data.</text>
</comment>
<dbReference type="Gene3D" id="3.40.50.720">
    <property type="entry name" value="NAD(P)-binding Rossmann-like Domain"/>
    <property type="match status" value="2"/>
</dbReference>
<sequence length="320" mass="35801">MDKKKIFITYGIPEIGIKLLLKKGYEVEVYSKEKLISKPELIKKVKQADAVISLLTDKIDREVIDAMQRCKIIANYAVGFNNIDIDYAKKKGIIVTNTPDVLTDSTADLTMALVLACLRRFNEGEKMMRSNKFKGWRPKLLLGYELKNKIFGIVGMGRIGFAVAKRAFAFGCKIVYYSNNRNDEAEKLFNAKRISLRTLMKNSDVISLHVPLTSKTKNLLNAELLSLMKPSSVLINTARGEVIDEKFLISLLKQKKIFAAGFDVYENEPNINPELLKLKNAVLLPHLGSATHEARNAMSELAAKNVIAVLSGKKPLTPVN</sequence>
<evidence type="ECO:0000256" key="7">
    <source>
        <dbReference type="ARBA" id="ARBA00066674"/>
    </source>
</evidence>
<dbReference type="GO" id="GO:0051287">
    <property type="term" value="F:NAD binding"/>
    <property type="evidence" value="ECO:0007669"/>
    <property type="project" value="InterPro"/>
</dbReference>
<evidence type="ECO:0000256" key="9">
    <source>
        <dbReference type="RuleBase" id="RU003719"/>
    </source>
</evidence>
<evidence type="ECO:0000256" key="3">
    <source>
        <dbReference type="ARBA" id="ARBA00052239"/>
    </source>
</evidence>
<dbReference type="InterPro" id="IPR006140">
    <property type="entry name" value="D-isomer_DH_NAD-bd"/>
</dbReference>
<dbReference type="InterPro" id="IPR036291">
    <property type="entry name" value="NAD(P)-bd_dom_sf"/>
</dbReference>
<dbReference type="CDD" id="cd05301">
    <property type="entry name" value="GDH"/>
    <property type="match status" value="1"/>
</dbReference>
<dbReference type="GO" id="GO:0016618">
    <property type="term" value="F:hydroxypyruvate reductase [NAD(P)H] activity"/>
    <property type="evidence" value="ECO:0007669"/>
    <property type="project" value="UniProtKB-EC"/>
</dbReference>
<protein>
    <recommendedName>
        <fullName evidence="8">Glyoxylate/hydroxypyruvate reductase B</fullName>
        <ecNumber evidence="6">1.1.1.79</ecNumber>
        <ecNumber evidence="7">1.1.1.81</ecNumber>
    </recommendedName>
</protein>
<feature type="domain" description="D-isomer specific 2-hydroxyacid dehydrogenase NAD-binding" evidence="11">
    <location>
        <begin position="111"/>
        <end position="288"/>
    </location>
</feature>
<reference evidence="12" key="1">
    <citation type="journal article" date="2020" name="mSystems">
        <title>Genome- and Community-Level Interaction Insights into Carbon Utilization and Element Cycling Functions of Hydrothermarchaeota in Hydrothermal Sediment.</title>
        <authorList>
            <person name="Zhou Z."/>
            <person name="Liu Y."/>
            <person name="Xu W."/>
            <person name="Pan J."/>
            <person name="Luo Z.H."/>
            <person name="Li M."/>
        </authorList>
    </citation>
    <scope>NUCLEOTIDE SEQUENCE [LARGE SCALE GENOMIC DNA]</scope>
    <source>
        <strain evidence="12">SpSt-500</strain>
    </source>
</reference>
<dbReference type="GO" id="GO:0030267">
    <property type="term" value="F:glyoxylate reductase (NADPH) activity"/>
    <property type="evidence" value="ECO:0007669"/>
    <property type="project" value="UniProtKB-EC"/>
</dbReference>
<gene>
    <name evidence="12" type="ORF">ENS56_11335</name>
</gene>
<evidence type="ECO:0000256" key="5">
    <source>
        <dbReference type="ARBA" id="ARBA00061278"/>
    </source>
</evidence>
<comment type="similarity">
    <text evidence="5">Belongs to the D-isomer specific 2-hydroxyacid dehydrogenase family. GhrB subfamily.</text>
</comment>
<dbReference type="EC" id="1.1.1.81" evidence="7"/>
<proteinExistence type="inferred from homology"/>
<comment type="catalytic activity">
    <reaction evidence="4">
        <text>glycolate + NADP(+) = glyoxylate + NADPH + H(+)</text>
        <dbReference type="Rhea" id="RHEA:10992"/>
        <dbReference type="ChEBI" id="CHEBI:15378"/>
        <dbReference type="ChEBI" id="CHEBI:29805"/>
        <dbReference type="ChEBI" id="CHEBI:36655"/>
        <dbReference type="ChEBI" id="CHEBI:57783"/>
        <dbReference type="ChEBI" id="CHEBI:58349"/>
        <dbReference type="EC" id="1.1.1.79"/>
    </reaction>
</comment>
<dbReference type="InterPro" id="IPR050223">
    <property type="entry name" value="D-isomer_2-hydroxyacid_DH"/>
</dbReference>
<dbReference type="FunFam" id="3.40.50.720:FF:000026">
    <property type="entry name" value="Glyoxylate/hydroxypyruvate reductase B"/>
    <property type="match status" value="1"/>
</dbReference>
<dbReference type="AlphaFoldDB" id="A0A832DPF0"/>
<evidence type="ECO:0000256" key="6">
    <source>
        <dbReference type="ARBA" id="ARBA00066661"/>
    </source>
</evidence>
<dbReference type="PROSITE" id="PS00671">
    <property type="entry name" value="D_2_HYDROXYACID_DH_3"/>
    <property type="match status" value="1"/>
</dbReference>
<organism evidence="12">
    <name type="scientific">Ignavibacterium album</name>
    <dbReference type="NCBI Taxonomy" id="591197"/>
    <lineage>
        <taxon>Bacteria</taxon>
        <taxon>Pseudomonadati</taxon>
        <taxon>Ignavibacteriota</taxon>
        <taxon>Ignavibacteria</taxon>
        <taxon>Ignavibacteriales</taxon>
        <taxon>Ignavibacteriaceae</taxon>
        <taxon>Ignavibacterium</taxon>
    </lineage>
</organism>
<dbReference type="Pfam" id="PF02826">
    <property type="entry name" value="2-Hacid_dh_C"/>
    <property type="match status" value="1"/>
</dbReference>
<dbReference type="EMBL" id="DSVI01000018">
    <property type="protein sequence ID" value="HGT48622.1"/>
    <property type="molecule type" value="Genomic_DNA"/>
</dbReference>
<evidence type="ECO:0000259" key="10">
    <source>
        <dbReference type="Pfam" id="PF00389"/>
    </source>
</evidence>
<evidence type="ECO:0000256" key="1">
    <source>
        <dbReference type="ARBA" id="ARBA00023002"/>
    </source>
</evidence>
<name>A0A832DPF0_9BACT</name>
<evidence type="ECO:0000313" key="12">
    <source>
        <dbReference type="EMBL" id="HGT48622.1"/>
    </source>
</evidence>
<evidence type="ECO:0000256" key="2">
    <source>
        <dbReference type="ARBA" id="ARBA00051801"/>
    </source>
</evidence>
<dbReference type="SUPFAM" id="SSF51735">
    <property type="entry name" value="NAD(P)-binding Rossmann-fold domains"/>
    <property type="match status" value="1"/>
</dbReference>
<dbReference type="EC" id="1.1.1.79" evidence="6"/>
<evidence type="ECO:0000256" key="8">
    <source>
        <dbReference type="ARBA" id="ARBA00073362"/>
    </source>
</evidence>
<dbReference type="Pfam" id="PF00389">
    <property type="entry name" value="2-Hacid_dh"/>
    <property type="match status" value="1"/>
</dbReference>
<evidence type="ECO:0000259" key="11">
    <source>
        <dbReference type="Pfam" id="PF02826"/>
    </source>
</evidence>
<dbReference type="SUPFAM" id="SSF52283">
    <property type="entry name" value="Formate/glycerate dehydrogenase catalytic domain-like"/>
    <property type="match status" value="1"/>
</dbReference>
<feature type="domain" description="D-isomer specific 2-hydroxyacid dehydrogenase catalytic" evidence="10">
    <location>
        <begin position="8"/>
        <end position="320"/>
    </location>
</feature>
<comment type="catalytic activity">
    <reaction evidence="2">
        <text>(R)-glycerate + NAD(+) = 3-hydroxypyruvate + NADH + H(+)</text>
        <dbReference type="Rhea" id="RHEA:17905"/>
        <dbReference type="ChEBI" id="CHEBI:15378"/>
        <dbReference type="ChEBI" id="CHEBI:16659"/>
        <dbReference type="ChEBI" id="CHEBI:17180"/>
        <dbReference type="ChEBI" id="CHEBI:57540"/>
        <dbReference type="ChEBI" id="CHEBI:57945"/>
        <dbReference type="EC" id="1.1.1.81"/>
    </reaction>
</comment>